<dbReference type="PANTHER" id="PTHR22953">
    <property type="entry name" value="ACID PHOSPHATASE RELATED"/>
    <property type="match status" value="1"/>
</dbReference>
<gene>
    <name evidence="4" type="ORF">CRP01_29060</name>
</gene>
<evidence type="ECO:0000313" key="5">
    <source>
        <dbReference type="Proteomes" id="UP000223913"/>
    </source>
</evidence>
<dbReference type="InterPro" id="IPR004843">
    <property type="entry name" value="Calcineurin-like_PHP"/>
</dbReference>
<dbReference type="Proteomes" id="UP000223913">
    <property type="component" value="Unassembled WGS sequence"/>
</dbReference>
<comment type="caution">
    <text evidence="4">The sequence shown here is derived from an EMBL/GenBank/DDBJ whole genome shotgun (WGS) entry which is preliminary data.</text>
</comment>
<evidence type="ECO:0000256" key="2">
    <source>
        <dbReference type="ARBA" id="ARBA00023157"/>
    </source>
</evidence>
<dbReference type="PANTHER" id="PTHR22953:SF153">
    <property type="entry name" value="PURPLE ACID PHOSPHATASE"/>
    <property type="match status" value="1"/>
</dbReference>
<name>A0A2D0N408_FLAN2</name>
<dbReference type="SUPFAM" id="SSF49363">
    <property type="entry name" value="Purple acid phosphatase, N-terminal domain"/>
    <property type="match status" value="1"/>
</dbReference>
<dbReference type="InterPro" id="IPR029052">
    <property type="entry name" value="Metallo-depent_PP-like"/>
</dbReference>
<dbReference type="GO" id="GO:0003993">
    <property type="term" value="F:acid phosphatase activity"/>
    <property type="evidence" value="ECO:0007669"/>
    <property type="project" value="InterPro"/>
</dbReference>
<dbReference type="InterPro" id="IPR013320">
    <property type="entry name" value="ConA-like_dom_sf"/>
</dbReference>
<evidence type="ECO:0000256" key="1">
    <source>
        <dbReference type="ARBA" id="ARBA00022729"/>
    </source>
</evidence>
<accession>A0A2D0N408</accession>
<dbReference type="RefSeq" id="WP_099153570.1">
    <property type="nucleotide sequence ID" value="NZ_PDUD01000034.1"/>
</dbReference>
<dbReference type="Gene3D" id="2.60.120.200">
    <property type="match status" value="1"/>
</dbReference>
<reference evidence="4 5" key="1">
    <citation type="submission" date="2017-10" db="EMBL/GenBank/DDBJ databases">
        <title>The draft genome sequence of Lewinella nigricans NBRC 102662.</title>
        <authorList>
            <person name="Wang K."/>
        </authorList>
    </citation>
    <scope>NUCLEOTIDE SEQUENCE [LARGE SCALE GENOMIC DNA]</scope>
    <source>
        <strain evidence="4 5">NBRC 102662</strain>
    </source>
</reference>
<dbReference type="SUPFAM" id="SSF56300">
    <property type="entry name" value="Metallo-dependent phosphatases"/>
    <property type="match status" value="1"/>
</dbReference>
<keyword evidence="5" id="KW-1185">Reference proteome</keyword>
<protein>
    <recommendedName>
        <fullName evidence="3">LamG-like jellyroll fold domain-containing protein</fullName>
    </recommendedName>
</protein>
<dbReference type="InterPro" id="IPR006558">
    <property type="entry name" value="LamG-like"/>
</dbReference>
<sequence>MKYLPLFMGLLAFWSTAGYSQETGRTIIGDWTFHPNYTLARNAANYPGEKIEPPKGRFQRFKTQGAPILFYEQHPTERITNFVETETLPTGPFSVEMWLLNHVNLPVGALISVRGKSEPEEAAWLLGNYGDEVLWHVRTDGGTASLTKKIGRGWKKYWGHLVGTYDGRSTKLYLNGELLAESGEASGSLQLPPNPQIEVAGYFGEERYMKIANLVKASRLYNYALEPGEINTRFKELQQRVESGQLFPETFHFNAGPYLHYATQNSMNILWETDRMARAEITYGTTLPLEYKLTIDESAYIQEITLEGLSPGTPYYYEITAIAADGSRTSSGTLTFSTTVADRSAFSFCIIGDTESRPHVNHRLGELMWEERPNFIMHLGDVTDGGQEDHKFEWNYEYFTGITPVASRIPFYPVPGNGESDLYWYNRYHRLPDPEAYYSFRYGNADFFMLNSNARAELQKGGKQYEWLKSGLAQSKAKWKIVAHHHCPVSSDENDFGDTWRGESSRRSDPRFDDLIDLYESVGVDVVFYGHVHAYERTWPLKDGRIDQQDGVVYIKSGGGGGHLEDFTPTPSWFSNKVQRGNHFCKVDIFDGTFSFRMYDLEGRLRDFMELKK</sequence>
<dbReference type="Gene3D" id="2.60.40.380">
    <property type="entry name" value="Purple acid phosphatase-like, N-terminal"/>
    <property type="match status" value="1"/>
</dbReference>
<evidence type="ECO:0000259" key="3">
    <source>
        <dbReference type="SMART" id="SM00560"/>
    </source>
</evidence>
<evidence type="ECO:0000313" key="4">
    <source>
        <dbReference type="EMBL" id="PHN03130.1"/>
    </source>
</evidence>
<dbReference type="SMART" id="SM00560">
    <property type="entry name" value="LamGL"/>
    <property type="match status" value="1"/>
</dbReference>
<feature type="domain" description="LamG-like jellyroll fold" evidence="3">
    <location>
        <begin position="91"/>
        <end position="228"/>
    </location>
</feature>
<dbReference type="GO" id="GO:0046872">
    <property type="term" value="F:metal ion binding"/>
    <property type="evidence" value="ECO:0007669"/>
    <property type="project" value="InterPro"/>
</dbReference>
<organism evidence="4 5">
    <name type="scientific">Flavilitoribacter nigricans (strain ATCC 23147 / DSM 23189 / NBRC 102662 / NCIMB 1420 / SS-2)</name>
    <name type="common">Lewinella nigricans</name>
    <dbReference type="NCBI Taxonomy" id="1122177"/>
    <lineage>
        <taxon>Bacteria</taxon>
        <taxon>Pseudomonadati</taxon>
        <taxon>Bacteroidota</taxon>
        <taxon>Saprospiria</taxon>
        <taxon>Saprospirales</taxon>
        <taxon>Lewinellaceae</taxon>
        <taxon>Flavilitoribacter</taxon>
    </lineage>
</organism>
<keyword evidence="2" id="KW-1015">Disulfide bond</keyword>
<dbReference type="InterPro" id="IPR008963">
    <property type="entry name" value="Purple_acid_Pase-like_N"/>
</dbReference>
<dbReference type="GO" id="GO:0005975">
    <property type="term" value="P:carbohydrate metabolic process"/>
    <property type="evidence" value="ECO:0007669"/>
    <property type="project" value="UniProtKB-ARBA"/>
</dbReference>
<keyword evidence="1" id="KW-0732">Signal</keyword>
<dbReference type="Pfam" id="PF13385">
    <property type="entry name" value="Laminin_G_3"/>
    <property type="match status" value="1"/>
</dbReference>
<dbReference type="GO" id="GO:0004553">
    <property type="term" value="F:hydrolase activity, hydrolyzing O-glycosyl compounds"/>
    <property type="evidence" value="ECO:0007669"/>
    <property type="project" value="UniProtKB-ARBA"/>
</dbReference>
<dbReference type="AlphaFoldDB" id="A0A2D0N408"/>
<dbReference type="SUPFAM" id="SSF49899">
    <property type="entry name" value="Concanavalin A-like lectins/glucanases"/>
    <property type="match status" value="1"/>
</dbReference>
<dbReference type="OrthoDB" id="9809781at2"/>
<dbReference type="EMBL" id="PDUD01000034">
    <property type="protein sequence ID" value="PHN03130.1"/>
    <property type="molecule type" value="Genomic_DNA"/>
</dbReference>
<proteinExistence type="predicted"/>
<dbReference type="Gene3D" id="3.60.21.10">
    <property type="match status" value="1"/>
</dbReference>
<dbReference type="Pfam" id="PF00149">
    <property type="entry name" value="Metallophos"/>
    <property type="match status" value="1"/>
</dbReference>
<dbReference type="InterPro" id="IPR039331">
    <property type="entry name" value="PAPs-like"/>
</dbReference>